<sequence>MDRSLKRFNLCHYPRKFCFFQPGDFDSLNISYAYNRLTRQKNTGRKRKRHPRWGAVCKVFGSRLT</sequence>
<name>A0A367U8L8_9PROT</name>
<evidence type="ECO:0000313" key="2">
    <source>
        <dbReference type="Proteomes" id="UP000252419"/>
    </source>
</evidence>
<comment type="caution">
    <text evidence="1">The sequence shown here is derived from an EMBL/GenBank/DDBJ whole genome shotgun (WGS) entry which is preliminary data.</text>
</comment>
<keyword evidence="2" id="KW-1185">Reference proteome</keyword>
<reference evidence="1 2" key="1">
    <citation type="submission" date="2014-07" db="EMBL/GenBank/DDBJ databases">
        <title>Draft genome sequence of Thalassospira xianhensis P-4 (MCCC 1A02616).</title>
        <authorList>
            <person name="Lai Q."/>
            <person name="Shao Z."/>
        </authorList>
    </citation>
    <scope>NUCLEOTIDE SEQUENCE [LARGE SCALE GENOMIC DNA]</scope>
    <source>
        <strain evidence="1 2">MCCC 1A02616</strain>
    </source>
</reference>
<accession>A0A367U8L8</accession>
<proteinExistence type="predicted"/>
<protein>
    <submittedName>
        <fullName evidence="1">Uncharacterized protein</fullName>
    </submittedName>
</protein>
<organism evidence="1 2">
    <name type="scientific">Thalassospira xianhensis MCCC 1A02616</name>
    <dbReference type="NCBI Taxonomy" id="1177929"/>
    <lineage>
        <taxon>Bacteria</taxon>
        <taxon>Pseudomonadati</taxon>
        <taxon>Pseudomonadota</taxon>
        <taxon>Alphaproteobacteria</taxon>
        <taxon>Rhodospirillales</taxon>
        <taxon>Thalassospiraceae</taxon>
        <taxon>Thalassospira</taxon>
    </lineage>
</organism>
<gene>
    <name evidence="1" type="ORF">TH5_20105</name>
</gene>
<dbReference type="AlphaFoldDB" id="A0A367U8L8"/>
<dbReference type="Proteomes" id="UP000252419">
    <property type="component" value="Unassembled WGS sequence"/>
</dbReference>
<dbReference type="EMBL" id="JPWA01000031">
    <property type="protein sequence ID" value="RCK04371.1"/>
    <property type="molecule type" value="Genomic_DNA"/>
</dbReference>
<evidence type="ECO:0000313" key="1">
    <source>
        <dbReference type="EMBL" id="RCK04371.1"/>
    </source>
</evidence>